<proteinExistence type="predicted"/>
<sequence>MPSFILFAVPSNVTYISPGDDKEVRAAKAAAHGEKSLEILPGDDKEVRAAKAAAHGHRSYRRQLADEKLF</sequence>
<keyword evidence="2" id="KW-1185">Reference proteome</keyword>
<gene>
    <name evidence="1" type="ORF">CYMTET_55955</name>
</gene>
<dbReference type="Proteomes" id="UP001190700">
    <property type="component" value="Unassembled WGS sequence"/>
</dbReference>
<evidence type="ECO:0000313" key="1">
    <source>
        <dbReference type="EMBL" id="KAK3233771.1"/>
    </source>
</evidence>
<comment type="caution">
    <text evidence="1">The sequence shown here is derived from an EMBL/GenBank/DDBJ whole genome shotgun (WGS) entry which is preliminary data.</text>
</comment>
<accession>A0AAE0BBY2</accession>
<dbReference type="EMBL" id="LGRX02035636">
    <property type="protein sequence ID" value="KAK3233771.1"/>
    <property type="molecule type" value="Genomic_DNA"/>
</dbReference>
<organism evidence="1 2">
    <name type="scientific">Cymbomonas tetramitiformis</name>
    <dbReference type="NCBI Taxonomy" id="36881"/>
    <lineage>
        <taxon>Eukaryota</taxon>
        <taxon>Viridiplantae</taxon>
        <taxon>Chlorophyta</taxon>
        <taxon>Pyramimonadophyceae</taxon>
        <taxon>Pyramimonadales</taxon>
        <taxon>Pyramimonadaceae</taxon>
        <taxon>Cymbomonas</taxon>
    </lineage>
</organism>
<evidence type="ECO:0000313" key="2">
    <source>
        <dbReference type="Proteomes" id="UP001190700"/>
    </source>
</evidence>
<reference evidence="1 2" key="1">
    <citation type="journal article" date="2015" name="Genome Biol. Evol.">
        <title>Comparative Genomics of a Bacterivorous Green Alga Reveals Evolutionary Causalities and Consequences of Phago-Mixotrophic Mode of Nutrition.</title>
        <authorList>
            <person name="Burns J.A."/>
            <person name="Paasch A."/>
            <person name="Narechania A."/>
            <person name="Kim E."/>
        </authorList>
    </citation>
    <scope>NUCLEOTIDE SEQUENCE [LARGE SCALE GENOMIC DNA]</scope>
    <source>
        <strain evidence="1 2">PLY_AMNH</strain>
    </source>
</reference>
<dbReference type="AlphaFoldDB" id="A0AAE0BBY2"/>
<protein>
    <submittedName>
        <fullName evidence="1">Uncharacterized protein</fullName>
    </submittedName>
</protein>
<name>A0AAE0BBY2_9CHLO</name>